<feature type="disulfide bond" evidence="9">
    <location>
        <begin position="378"/>
        <end position="383"/>
    </location>
</feature>
<feature type="disulfide bond" evidence="7">
    <location>
        <begin position="487"/>
        <end position="507"/>
    </location>
</feature>
<dbReference type="GO" id="GO:0004222">
    <property type="term" value="F:metalloendopeptidase activity"/>
    <property type="evidence" value="ECO:0007669"/>
    <property type="project" value="InterPro"/>
</dbReference>
<feature type="disulfide bond" evidence="9">
    <location>
        <begin position="376"/>
        <end position="400"/>
    </location>
</feature>
<proteinExistence type="predicted"/>
<dbReference type="FunFam" id="3.40.390.10:FF:000002">
    <property type="entry name" value="Disintegrin and metalloproteinase domain-containing protein 22"/>
    <property type="match status" value="1"/>
</dbReference>
<accession>A0A1B6EJE6</accession>
<dbReference type="SMART" id="SM00050">
    <property type="entry name" value="DISIN"/>
    <property type="match status" value="1"/>
</dbReference>
<reference evidence="16" key="1">
    <citation type="submission" date="2015-11" db="EMBL/GenBank/DDBJ databases">
        <title>De novo transcriptome assembly of four potential Pierce s Disease insect vectors from Arizona vineyards.</title>
        <authorList>
            <person name="Tassone E.E."/>
        </authorList>
    </citation>
    <scope>NUCLEOTIDE SEQUENCE</scope>
</reference>
<evidence type="ECO:0000256" key="12">
    <source>
        <dbReference type="SAM" id="SignalP"/>
    </source>
</evidence>
<evidence type="ECO:0000256" key="10">
    <source>
        <dbReference type="SAM" id="MobiDB-lite"/>
    </source>
</evidence>
<dbReference type="InterPro" id="IPR006586">
    <property type="entry name" value="ADAM_Cys-rich"/>
</dbReference>
<feature type="transmembrane region" description="Helical" evidence="11">
    <location>
        <begin position="722"/>
        <end position="745"/>
    </location>
</feature>
<feature type="binding site" evidence="9">
    <location>
        <position position="371"/>
    </location>
    <ligand>
        <name>Zn(2+)</name>
        <dbReference type="ChEBI" id="CHEBI:29105"/>
        <note>catalytic</note>
    </ligand>
</feature>
<feature type="compositionally biased region" description="Pro residues" evidence="10">
    <location>
        <begin position="1069"/>
        <end position="1079"/>
    </location>
</feature>
<feature type="domain" description="Peptidase M12B" evidence="15">
    <location>
        <begin position="225"/>
        <end position="421"/>
    </location>
</feature>
<evidence type="ECO:0000256" key="2">
    <source>
        <dbReference type="ARBA" id="ARBA00022692"/>
    </source>
</evidence>
<dbReference type="InterPro" id="IPR024079">
    <property type="entry name" value="MetalloPept_cat_dom_sf"/>
</dbReference>
<keyword evidence="3 11" id="KW-1133">Transmembrane helix</keyword>
<feature type="binding site" evidence="9">
    <location>
        <position position="361"/>
    </location>
    <ligand>
        <name>Zn(2+)</name>
        <dbReference type="ChEBI" id="CHEBI:29105"/>
        <note>catalytic</note>
    </ligand>
</feature>
<dbReference type="SUPFAM" id="SSF55486">
    <property type="entry name" value="Metalloproteases ('zincins'), catalytic domain"/>
    <property type="match status" value="1"/>
</dbReference>
<evidence type="ECO:0008006" key="18">
    <source>
        <dbReference type="Google" id="ProtNLM"/>
    </source>
</evidence>
<dbReference type="Gene3D" id="4.10.70.10">
    <property type="entry name" value="Disintegrin domain"/>
    <property type="match status" value="1"/>
</dbReference>
<dbReference type="GO" id="GO:0016020">
    <property type="term" value="C:membrane"/>
    <property type="evidence" value="ECO:0007669"/>
    <property type="project" value="UniProtKB-SubCell"/>
</dbReference>
<evidence type="ECO:0000259" key="15">
    <source>
        <dbReference type="PROSITE" id="PS50215"/>
    </source>
</evidence>
<dbReference type="PROSITE" id="PS50215">
    <property type="entry name" value="ADAM_MEPRO"/>
    <property type="match status" value="1"/>
</dbReference>
<evidence type="ECO:0000256" key="6">
    <source>
        <dbReference type="ARBA" id="ARBA00023157"/>
    </source>
</evidence>
<dbReference type="EMBL" id="GECZ01031757">
    <property type="protein sequence ID" value="JAS38012.1"/>
    <property type="molecule type" value="Transcribed_RNA"/>
</dbReference>
<feature type="domain" description="EGF-like" evidence="13">
    <location>
        <begin position="666"/>
        <end position="698"/>
    </location>
</feature>
<dbReference type="InterPro" id="IPR036436">
    <property type="entry name" value="Disintegrin_dom_sf"/>
</dbReference>
<evidence type="ECO:0000256" key="9">
    <source>
        <dbReference type="PROSITE-ProRule" id="PRU00276"/>
    </source>
</evidence>
<feature type="chain" id="PRO_5008582275" description="Peptidase M12B domain-containing protein" evidence="12">
    <location>
        <begin position="22"/>
        <end position="1522"/>
    </location>
</feature>
<sequence>MAVSLQWVLCVIFWMISGFQTESVFTGKSGLAPAPDFSRQSVTKPRIYHGREKRQISSTRAHEEGLEHIHDVTVALDMNGRDQLLDLRLNRELIPKGYFEKHQKDGSYVIRRPGVKEVELCHYQGKLRGVPDSWAAVSTCNGLRGVVYDGQELHYLERATNSSQIHDIDHYLYSHSNLVSNFTCGFEGTDHEHISDFHKNHRISKRFKRSDEMIRGPYNANASSSYVELVLVLDNKEYKALGENMNNVNSHCKDIANIINALYVPLNIFIALVGVVVWTDYDEIALSSNGDTTLTNFLHYRRERLVKEHPNDNAQLLTKMQFEGGVVGKALKGPICTFEFSGGVSMDHSSVVGLVATTVAHEMGHNFGMEHDSSDCQCPDDRCIMAPSSSAMSPTHWSVCSLEYLALAFEHGMDYCLRNKPTKLFDSPVCGNGFVEAGEQCDCGLKDHCDNPCCNANTCMLFSNASCATGECCDLKTCRPKTVGTLCREAYQECDLAEYCTGHSEFCPEDVFKMDGSKCNKGKAYCYKGSCRTHSDQCKLLWGPSGKSSDTQCYTMNKKGSRHGNCGYNRLNQSYIKCRDEDLQCGMLHCTHLNERLEFGMESVAILSHSFINSQGSIIPCRTAIVDLGLNEVDPGLAPDGARCGEGKMCVNQKCMAVENMWAAAKVAQCPNNCNNNGVCNSRGHCHCNMGFAPPHCDYPGPGGSQDSGPASDPNARREFVIFLYVTFLGIVPFIAVVSLFVYYMKRNPTFWRKKPRIPNADKKMASAGNRGLPPTVPDTSRASLLPSADNAGASAHPFSGSQLQNNLVGQYKGFSIVPLPKPSSSSPGLTPTRTAPSIAPVQKVSPPKVPDNAINQHLIPYPIRPAPKVPPTSVGLSVSSSIPPSQIHQENVPPPRPNISSPVLDATTSFAAKELIDSSVPLRPAPSVPSELKSKPARPMSTPVSNDDVGLETKIVKPKDSGYPTLTRIASFMSRGQKDTKDIKKDSNKSVKMDKDALKTIEISNPILQKEISIPASSLPAGEKAVVMRAQSLRSTSSDKKPPIASFGSMRVQGNKRPTSIPAANRPSSPPPPRPPSIGVPGYQTPGKVDNTYDDCLNLLTEGVAPLANIDEESPSATDNIYAVIEESPTDRRERKEIVLPKKLEYTSPTGEYKSPKPMENSISAGSAESMGLLGEIVSEIQARNTDSIYSTSTLNRKKKEKDDYETASTVTDSSSEVDKSQTYVNTPWRGGYTNVTSLPKSSASSTTSSSGYLSPINHNLNNKTKDVGNTETVKVPEAAAPYKPYVQRNLGPIVSASLAAKTTDISQPTSQNQNTTSKTESKNNVVKITNPLVKQNSQPTNNSKSSSNPKSLVRKNSDGLSSVKPDIISSCSPSGVKSPDVLGGKGDAKVPISGSVGGLASKPVLGKPGSSFRGGRQPLPAPKPTVIPAAKASITSQPLPAIPSLQKTKPNTTKPFGAKSDSNNSEVNNLASKAAVANKPSTVASLQQKFESNKQPRPLTSSKNTTRNNVNSIKSNNIKR</sequence>
<dbReference type="InterPro" id="IPR001762">
    <property type="entry name" value="Disintegrin_dom"/>
</dbReference>
<evidence type="ECO:0000256" key="5">
    <source>
        <dbReference type="ARBA" id="ARBA00023136"/>
    </source>
</evidence>
<feature type="region of interest" description="Disordered" evidence="10">
    <location>
        <begin position="1306"/>
        <end position="1522"/>
    </location>
</feature>
<evidence type="ECO:0000256" key="1">
    <source>
        <dbReference type="ARBA" id="ARBA00004167"/>
    </source>
</evidence>
<dbReference type="Pfam" id="PF01421">
    <property type="entry name" value="Reprolysin"/>
    <property type="match status" value="1"/>
</dbReference>
<feature type="domain" description="Disintegrin" evidence="14">
    <location>
        <begin position="427"/>
        <end position="515"/>
    </location>
</feature>
<dbReference type="EMBL" id="GECZ01006050">
    <property type="protein sequence ID" value="JAS63719.1"/>
    <property type="molecule type" value="Transcribed_RNA"/>
</dbReference>
<feature type="region of interest" description="Disordered" evidence="10">
    <location>
        <begin position="1195"/>
        <end position="1269"/>
    </location>
</feature>
<evidence type="ECO:0000256" key="11">
    <source>
        <dbReference type="SAM" id="Phobius"/>
    </source>
</evidence>
<keyword evidence="4" id="KW-0378">Hydrolase</keyword>
<evidence type="ECO:0000313" key="17">
    <source>
        <dbReference type="EMBL" id="JAS63719.1"/>
    </source>
</evidence>
<protein>
    <recommendedName>
        <fullName evidence="18">Peptidase M12B domain-containing protein</fullName>
    </recommendedName>
</protein>
<feature type="compositionally biased region" description="Polar residues" evidence="10">
    <location>
        <begin position="1208"/>
        <end position="1227"/>
    </location>
</feature>
<comment type="subcellular location">
    <subcellularLocation>
        <location evidence="1">Membrane</location>
        <topology evidence="1">Single-pass membrane protein</topology>
    </subcellularLocation>
</comment>
<dbReference type="InterPro" id="IPR034027">
    <property type="entry name" value="Reprolysin_adamalysin"/>
</dbReference>
<feature type="region of interest" description="Disordered" evidence="10">
    <location>
        <begin position="873"/>
        <end position="898"/>
    </location>
</feature>
<dbReference type="SMART" id="SM00608">
    <property type="entry name" value="ACR"/>
    <property type="match status" value="1"/>
</dbReference>
<dbReference type="PROSITE" id="PS50214">
    <property type="entry name" value="DISINTEGRIN_2"/>
    <property type="match status" value="1"/>
</dbReference>
<keyword evidence="9" id="KW-0479">Metal-binding</keyword>
<feature type="disulfide bond" evidence="8">
    <location>
        <begin position="670"/>
        <end position="680"/>
    </location>
</feature>
<feature type="region of interest" description="Disordered" evidence="10">
    <location>
        <begin position="823"/>
        <end position="849"/>
    </location>
</feature>
<feature type="compositionally biased region" description="Low complexity" evidence="10">
    <location>
        <begin position="1336"/>
        <end position="1353"/>
    </location>
</feature>
<feature type="region of interest" description="Disordered" evidence="10">
    <location>
        <begin position="1031"/>
        <end position="1090"/>
    </location>
</feature>
<keyword evidence="12" id="KW-0732">Signal</keyword>
<dbReference type="Pfam" id="PF08516">
    <property type="entry name" value="ADAM_CR"/>
    <property type="match status" value="1"/>
</dbReference>
<dbReference type="FunFam" id="4.10.70.10:FF:000001">
    <property type="entry name" value="Disintegrin and metalloproteinase domain-containing protein 22"/>
    <property type="match status" value="1"/>
</dbReference>
<evidence type="ECO:0000256" key="3">
    <source>
        <dbReference type="ARBA" id="ARBA00022989"/>
    </source>
</evidence>
<dbReference type="PANTHER" id="PTHR11905">
    <property type="entry name" value="ADAM A DISINTEGRIN AND METALLOPROTEASE DOMAIN"/>
    <property type="match status" value="1"/>
</dbReference>
<dbReference type="GO" id="GO:0006509">
    <property type="term" value="P:membrane protein ectodomain proteolysis"/>
    <property type="evidence" value="ECO:0007669"/>
    <property type="project" value="TreeGrafter"/>
</dbReference>
<feature type="region of interest" description="Disordered" evidence="10">
    <location>
        <begin position="922"/>
        <end position="949"/>
    </location>
</feature>
<evidence type="ECO:0000256" key="8">
    <source>
        <dbReference type="PROSITE-ProRule" id="PRU00076"/>
    </source>
</evidence>
<dbReference type="PANTHER" id="PTHR11905:SF159">
    <property type="entry name" value="ADAM METALLOPROTEASE"/>
    <property type="match status" value="1"/>
</dbReference>
<keyword evidence="4" id="KW-0482">Metalloprotease</keyword>
<keyword evidence="8" id="KW-0245">EGF-like domain</keyword>
<feature type="active site" evidence="9">
    <location>
        <position position="362"/>
    </location>
</feature>
<keyword evidence="2 11" id="KW-0812">Transmembrane</keyword>
<organism evidence="16">
    <name type="scientific">Cuerna arida</name>
    <dbReference type="NCBI Taxonomy" id="1464854"/>
    <lineage>
        <taxon>Eukaryota</taxon>
        <taxon>Metazoa</taxon>
        <taxon>Ecdysozoa</taxon>
        <taxon>Arthropoda</taxon>
        <taxon>Hexapoda</taxon>
        <taxon>Insecta</taxon>
        <taxon>Pterygota</taxon>
        <taxon>Neoptera</taxon>
        <taxon>Paraneoptera</taxon>
        <taxon>Hemiptera</taxon>
        <taxon>Auchenorrhyncha</taxon>
        <taxon>Membracoidea</taxon>
        <taxon>Cicadellidae</taxon>
        <taxon>Cicadellinae</taxon>
        <taxon>Proconiini</taxon>
        <taxon>Cuerna</taxon>
    </lineage>
</organism>
<dbReference type="PROSITE" id="PS01186">
    <property type="entry name" value="EGF_2"/>
    <property type="match status" value="1"/>
</dbReference>
<dbReference type="SUPFAM" id="SSF57552">
    <property type="entry name" value="Blood coagulation inhibitor (disintegrin)"/>
    <property type="match status" value="1"/>
</dbReference>
<feature type="compositionally biased region" description="Polar residues" evidence="10">
    <location>
        <begin position="1306"/>
        <end position="1329"/>
    </location>
</feature>
<evidence type="ECO:0000259" key="14">
    <source>
        <dbReference type="PROSITE" id="PS50214"/>
    </source>
</evidence>
<keyword evidence="5 11" id="KW-0472">Membrane</keyword>
<keyword evidence="6 8" id="KW-1015">Disulfide bond</keyword>
<feature type="signal peptide" evidence="12">
    <location>
        <begin position="1"/>
        <end position="21"/>
    </location>
</feature>
<evidence type="ECO:0000256" key="4">
    <source>
        <dbReference type="ARBA" id="ARBA00023049"/>
    </source>
</evidence>
<dbReference type="CDD" id="cd04269">
    <property type="entry name" value="ZnMc_adamalysin_II_like"/>
    <property type="match status" value="1"/>
</dbReference>
<feature type="disulfide bond" evidence="8">
    <location>
        <begin position="688"/>
        <end position="697"/>
    </location>
</feature>
<feature type="compositionally biased region" description="Polar residues" evidence="10">
    <location>
        <begin position="1481"/>
        <end position="1508"/>
    </location>
</feature>
<dbReference type="Gene3D" id="3.40.390.10">
    <property type="entry name" value="Collagenase (Catalytic Domain)"/>
    <property type="match status" value="1"/>
</dbReference>
<feature type="disulfide bond" evidence="9">
    <location>
        <begin position="336"/>
        <end position="416"/>
    </location>
</feature>
<evidence type="ECO:0000313" key="16">
    <source>
        <dbReference type="EMBL" id="JAS38012.1"/>
    </source>
</evidence>
<feature type="binding site" evidence="9">
    <location>
        <position position="365"/>
    </location>
    <ligand>
        <name>Zn(2+)</name>
        <dbReference type="ChEBI" id="CHEBI:29105"/>
        <note>catalytic</note>
    </ligand>
</feature>
<dbReference type="InterPro" id="IPR001590">
    <property type="entry name" value="Peptidase_M12B"/>
</dbReference>
<feature type="compositionally biased region" description="Polar residues" evidence="10">
    <location>
        <begin position="1447"/>
        <end position="1473"/>
    </location>
</feature>
<dbReference type="Pfam" id="PF01562">
    <property type="entry name" value="Pep_M12B_propep"/>
    <property type="match status" value="1"/>
</dbReference>
<gene>
    <name evidence="17" type="ORF">g.20840</name>
    <name evidence="16" type="ORF">g.20843</name>
</gene>
<dbReference type="Pfam" id="PF00200">
    <property type="entry name" value="Disintegrin"/>
    <property type="match status" value="1"/>
</dbReference>
<dbReference type="InterPro" id="IPR002870">
    <property type="entry name" value="Peptidase_M12B_N"/>
</dbReference>
<feature type="compositionally biased region" description="Polar residues" evidence="10">
    <location>
        <begin position="875"/>
        <end position="890"/>
    </location>
</feature>
<keyword evidence="9" id="KW-0862">Zinc</keyword>
<dbReference type="InterPro" id="IPR000742">
    <property type="entry name" value="EGF"/>
</dbReference>
<evidence type="ECO:0000259" key="13">
    <source>
        <dbReference type="PROSITE" id="PS50026"/>
    </source>
</evidence>
<dbReference type="PROSITE" id="PS50026">
    <property type="entry name" value="EGF_3"/>
    <property type="match status" value="1"/>
</dbReference>
<comment type="caution">
    <text evidence="8">Lacks conserved residue(s) required for the propagation of feature annotation.</text>
</comment>
<feature type="region of interest" description="Disordered" evidence="10">
    <location>
        <begin position="762"/>
        <end position="783"/>
    </location>
</feature>
<dbReference type="GO" id="GO:0046872">
    <property type="term" value="F:metal ion binding"/>
    <property type="evidence" value="ECO:0007669"/>
    <property type="project" value="UniProtKB-KW"/>
</dbReference>
<feature type="compositionally biased region" description="Low complexity" evidence="10">
    <location>
        <begin position="1509"/>
        <end position="1522"/>
    </location>
</feature>
<keyword evidence="4" id="KW-0645">Protease</keyword>
<evidence type="ECO:0000256" key="7">
    <source>
        <dbReference type="PROSITE-ProRule" id="PRU00068"/>
    </source>
</evidence>
<name>A0A1B6EJE6_9HEMI</name>
<feature type="compositionally biased region" description="Low complexity" evidence="10">
    <location>
        <begin position="1238"/>
        <end position="1252"/>
    </location>
</feature>